<proteinExistence type="predicted"/>
<keyword evidence="2" id="KW-1185">Reference proteome</keyword>
<sequence>MTTVRKQFTFLKDALLLFVVLFALLPCSAKAFLLLQDDVSYTRTLNKVKTIGSNVDRCTASHEMLAVAKNADIKVPCHVPPFVNYVDFLTPHLSWSLIQQQHVFVQTEQESYLPPKYILFKRLKLGVA</sequence>
<dbReference type="EMBL" id="JBHUPB010000003">
    <property type="protein sequence ID" value="MFD2966529.1"/>
    <property type="molecule type" value="Genomic_DNA"/>
</dbReference>
<reference evidence="2" key="1">
    <citation type="journal article" date="2019" name="Int. J. Syst. Evol. Microbiol.">
        <title>The Global Catalogue of Microorganisms (GCM) 10K type strain sequencing project: providing services to taxonomists for standard genome sequencing and annotation.</title>
        <authorList>
            <consortium name="The Broad Institute Genomics Platform"/>
            <consortium name="The Broad Institute Genome Sequencing Center for Infectious Disease"/>
            <person name="Wu L."/>
            <person name="Ma J."/>
        </authorList>
    </citation>
    <scope>NUCLEOTIDE SEQUENCE [LARGE SCALE GENOMIC DNA]</scope>
    <source>
        <strain evidence="2">KCTC 22814</strain>
    </source>
</reference>
<gene>
    <name evidence="1" type="ORF">ACFS7Y_03980</name>
</gene>
<evidence type="ECO:0000313" key="2">
    <source>
        <dbReference type="Proteomes" id="UP001597525"/>
    </source>
</evidence>
<name>A0ABW6BDG1_9SPHI</name>
<comment type="caution">
    <text evidence="1">The sequence shown here is derived from an EMBL/GenBank/DDBJ whole genome shotgun (WGS) entry which is preliminary data.</text>
</comment>
<organism evidence="1 2">
    <name type="scientific">Sphingobacterium bambusae</name>
    <dbReference type="NCBI Taxonomy" id="662858"/>
    <lineage>
        <taxon>Bacteria</taxon>
        <taxon>Pseudomonadati</taxon>
        <taxon>Bacteroidota</taxon>
        <taxon>Sphingobacteriia</taxon>
        <taxon>Sphingobacteriales</taxon>
        <taxon>Sphingobacteriaceae</taxon>
        <taxon>Sphingobacterium</taxon>
    </lineage>
</organism>
<evidence type="ECO:0000313" key="1">
    <source>
        <dbReference type="EMBL" id="MFD2966529.1"/>
    </source>
</evidence>
<protein>
    <submittedName>
        <fullName evidence="1">Uncharacterized protein</fullName>
    </submittedName>
</protein>
<dbReference type="RefSeq" id="WP_320184313.1">
    <property type="nucleotide sequence ID" value="NZ_CP138332.1"/>
</dbReference>
<accession>A0ABW6BDG1</accession>
<dbReference type="Proteomes" id="UP001597525">
    <property type="component" value="Unassembled WGS sequence"/>
</dbReference>